<dbReference type="EMBL" id="JBBPBN010000034">
    <property type="protein sequence ID" value="KAK9002847.1"/>
    <property type="molecule type" value="Genomic_DNA"/>
</dbReference>
<keyword evidence="3" id="KW-1185">Reference proteome</keyword>
<name>A0ABR2QQA7_9ROSI</name>
<proteinExistence type="predicted"/>
<gene>
    <name evidence="2" type="ORF">V6N11_060425</name>
</gene>
<evidence type="ECO:0000313" key="2">
    <source>
        <dbReference type="EMBL" id="KAK9002847.1"/>
    </source>
</evidence>
<feature type="compositionally biased region" description="Basic and acidic residues" evidence="1">
    <location>
        <begin position="41"/>
        <end position="52"/>
    </location>
</feature>
<reference evidence="2 3" key="1">
    <citation type="journal article" date="2024" name="G3 (Bethesda)">
        <title>Genome assembly of Hibiscus sabdariffa L. provides insights into metabolisms of medicinal natural products.</title>
        <authorList>
            <person name="Kim T."/>
        </authorList>
    </citation>
    <scope>NUCLEOTIDE SEQUENCE [LARGE SCALE GENOMIC DNA]</scope>
    <source>
        <strain evidence="2">TK-2024</strain>
        <tissue evidence="2">Old leaves</tissue>
    </source>
</reference>
<organism evidence="2 3">
    <name type="scientific">Hibiscus sabdariffa</name>
    <name type="common">roselle</name>
    <dbReference type="NCBI Taxonomy" id="183260"/>
    <lineage>
        <taxon>Eukaryota</taxon>
        <taxon>Viridiplantae</taxon>
        <taxon>Streptophyta</taxon>
        <taxon>Embryophyta</taxon>
        <taxon>Tracheophyta</taxon>
        <taxon>Spermatophyta</taxon>
        <taxon>Magnoliopsida</taxon>
        <taxon>eudicotyledons</taxon>
        <taxon>Gunneridae</taxon>
        <taxon>Pentapetalae</taxon>
        <taxon>rosids</taxon>
        <taxon>malvids</taxon>
        <taxon>Malvales</taxon>
        <taxon>Malvaceae</taxon>
        <taxon>Malvoideae</taxon>
        <taxon>Hibiscus</taxon>
    </lineage>
</organism>
<feature type="compositionally biased region" description="Basic and acidic residues" evidence="1">
    <location>
        <begin position="60"/>
        <end position="72"/>
    </location>
</feature>
<dbReference type="Proteomes" id="UP001396334">
    <property type="component" value="Unassembled WGS sequence"/>
</dbReference>
<protein>
    <submittedName>
        <fullName evidence="2">Uncharacterized protein</fullName>
    </submittedName>
</protein>
<evidence type="ECO:0000313" key="3">
    <source>
        <dbReference type="Proteomes" id="UP001396334"/>
    </source>
</evidence>
<feature type="region of interest" description="Disordered" evidence="1">
    <location>
        <begin position="41"/>
        <end position="84"/>
    </location>
</feature>
<accession>A0ABR2QQA7</accession>
<evidence type="ECO:0000256" key="1">
    <source>
        <dbReference type="SAM" id="MobiDB-lite"/>
    </source>
</evidence>
<feature type="compositionally biased region" description="Gly residues" evidence="1">
    <location>
        <begin position="73"/>
        <end position="84"/>
    </location>
</feature>
<comment type="caution">
    <text evidence="2">The sequence shown here is derived from an EMBL/GenBank/DDBJ whole genome shotgun (WGS) entry which is preliminary data.</text>
</comment>
<sequence>MGKSNRERCIEEERARGVASLLSLVAHWIGILGLSLTEKVGNNEKKQGEGDARVVGMEEEDKRMVRPDEGGKGDGGGGRWNGCS</sequence>